<dbReference type="EC" id="1.17.4.1" evidence="2 6"/>
<dbReference type="PRINTS" id="PR01183">
    <property type="entry name" value="RIBORDTASEM1"/>
</dbReference>
<dbReference type="Proteomes" id="UP000000417">
    <property type="component" value="Chromosome"/>
</dbReference>
<comment type="similarity">
    <text evidence="1 6">Belongs to the ribonucleoside diphosphate reductase large chain family.</text>
</comment>
<evidence type="ECO:0000256" key="4">
    <source>
        <dbReference type="ARBA" id="ARBA00023116"/>
    </source>
</evidence>
<evidence type="ECO:0000259" key="8">
    <source>
        <dbReference type="PROSITE" id="PS00089"/>
    </source>
</evidence>
<evidence type="ECO:0000313" key="10">
    <source>
        <dbReference type="Proteomes" id="UP000000417"/>
    </source>
</evidence>
<dbReference type="KEGG" id="sth:STH322"/>
<dbReference type="PANTHER" id="PTHR11573">
    <property type="entry name" value="RIBONUCLEOSIDE-DIPHOSPHATE REDUCTASE LARGE CHAIN"/>
    <property type="match status" value="1"/>
</dbReference>
<dbReference type="UniPathway" id="UPA00326"/>
<dbReference type="AlphaFoldDB" id="Q67SN6"/>
<proteinExistence type="inferred from homology"/>
<gene>
    <name evidence="9" type="ordered locus">STH322</name>
</gene>
<dbReference type="InterPro" id="IPR000788">
    <property type="entry name" value="RNR_lg_C"/>
</dbReference>
<dbReference type="Pfam" id="PF00317">
    <property type="entry name" value="Ribonuc_red_lgN"/>
    <property type="match status" value="1"/>
</dbReference>
<dbReference type="GO" id="GO:0009263">
    <property type="term" value="P:deoxyribonucleotide biosynthetic process"/>
    <property type="evidence" value="ECO:0007669"/>
    <property type="project" value="UniProtKB-KW"/>
</dbReference>
<dbReference type="NCBIfam" id="TIGR02506">
    <property type="entry name" value="NrdE_NrdA"/>
    <property type="match status" value="1"/>
</dbReference>
<organism evidence="9 10">
    <name type="scientific">Symbiobacterium thermophilum (strain DSM 24528 / JCM 14929 / IAM 14863 / T)</name>
    <dbReference type="NCBI Taxonomy" id="292459"/>
    <lineage>
        <taxon>Bacteria</taxon>
        <taxon>Bacillati</taxon>
        <taxon>Bacillota</taxon>
        <taxon>Clostridia</taxon>
        <taxon>Eubacteriales</taxon>
        <taxon>Symbiobacteriaceae</taxon>
        <taxon>Symbiobacterium</taxon>
    </lineage>
</organism>
<dbReference type="EMBL" id="AP006840">
    <property type="protein sequence ID" value="BAD39307.1"/>
    <property type="molecule type" value="Genomic_DNA"/>
</dbReference>
<evidence type="ECO:0000256" key="7">
    <source>
        <dbReference type="SAM" id="MobiDB-lite"/>
    </source>
</evidence>
<keyword evidence="4 6" id="KW-0215">Deoxyribonucleotide synthesis</keyword>
<evidence type="ECO:0000256" key="2">
    <source>
        <dbReference type="ARBA" id="ARBA00012274"/>
    </source>
</evidence>
<dbReference type="PROSITE" id="PS00089">
    <property type="entry name" value="RIBORED_LARGE"/>
    <property type="match status" value="1"/>
</dbReference>
<name>Q67SN6_SYMTH</name>
<dbReference type="InterPro" id="IPR039718">
    <property type="entry name" value="Rrm1"/>
</dbReference>
<dbReference type="Pfam" id="PF02867">
    <property type="entry name" value="Ribonuc_red_lgC"/>
    <property type="match status" value="1"/>
</dbReference>
<sequence>MPPLFAPNSHDLSPPDGAISNAVRPAQPYQGELNMLLDERVNVPEIDLTELVVSACRSIYPERASEFIAELRPLLHATTDRSQQMDLAARLAAEKTSVEEPDWQYVAARLYLQKLYGEAARNRGYHQPGYGDFYELVRQLHAMGDEAGNRVYGAYMIEAYSEEEIRELGRYIRPERDELFTYVGLLHLADRYLIKGFHGEILELPQERYMHIAMHLASVESDRVTWAKRFYDVLSRQEMTVATPTFRNAATPLPQLSSCFIDTVDDSLQSIYDTNQSFAQVSKHGGGMGIYIGKLRARGSAIRGRKGAAAGVIPWVRNYNDTAVAVDQLGARKGAVSIWLDVWHKEIFEFLALKLNNGDDRMRAHDIFPGVCVPDAFMRAVEQDADWHLFCPHEVRTEMGFSLEDAWGEEWERRYRLCVEAAHADKLDATVVRARQVAKAMLKSQYETGGPFLFFRDTVNRLNPNKHAGMVYCSNLCTEIAQNQSPTRLIEKTDDGEVITYRWQPGDFVVCNLASINLSKVHTEEKIAEVVPLAIRMLDNVIDLNFYPVPQAKITNKKYRAIGLGVHGYHQMLAELGIHWESEDHLRKADEVFELLNYYAVKTSIELAAEKGCYPLCKGSDWETGEYFALRGYESDRWQALRRQAAEVGLRNAYLLAIAPTSSTSLLCGTTASVDPIYDRVYNEGKKDQVIPLAAPGLSPKTYLYYKPAHQIDQTWSIRAAGVRQRHIDQSQSFNLYIRPDIKGRDFLNLYMQAWKNGLKTVYYVRSRSLEVTEAECEACQA</sequence>
<dbReference type="FunFam" id="3.20.70.20:FF:000014">
    <property type="entry name" value="Ribonucleoside-diphosphate reductase"/>
    <property type="match status" value="1"/>
</dbReference>
<evidence type="ECO:0000256" key="6">
    <source>
        <dbReference type="RuleBase" id="RU003410"/>
    </source>
</evidence>
<feature type="domain" description="Ribonucleotide reductase large subunit" evidence="8">
    <location>
        <begin position="638"/>
        <end position="660"/>
    </location>
</feature>
<evidence type="ECO:0000256" key="3">
    <source>
        <dbReference type="ARBA" id="ARBA00023002"/>
    </source>
</evidence>
<reference evidence="9 10" key="1">
    <citation type="journal article" date="2004" name="Nucleic Acids Res.">
        <title>Genome sequence of Symbiobacterium thermophilum, an uncultivable bacterium that depends on microbial commensalism.</title>
        <authorList>
            <person name="Ueda K."/>
            <person name="Yamashita A."/>
            <person name="Ishikawa J."/>
            <person name="Shimada M."/>
            <person name="Watsuji T."/>
            <person name="Morimura K."/>
            <person name="Ikeda H."/>
            <person name="Hattori M."/>
            <person name="Beppu T."/>
        </authorList>
    </citation>
    <scope>NUCLEOTIDE SEQUENCE [LARGE SCALE GENOMIC DNA]</scope>
    <source>
        <strain evidence="10">T / IAM 14863</strain>
    </source>
</reference>
<dbReference type="STRING" id="292459.STH322"/>
<dbReference type="GO" id="GO:0005524">
    <property type="term" value="F:ATP binding"/>
    <property type="evidence" value="ECO:0007669"/>
    <property type="project" value="InterPro"/>
</dbReference>
<accession>Q67SN6</accession>
<protein>
    <recommendedName>
        <fullName evidence="2 6">Ribonucleoside-diphosphate reductase</fullName>
        <ecNumber evidence="2 6">1.17.4.1</ecNumber>
    </recommendedName>
</protein>
<feature type="region of interest" description="Disordered" evidence="7">
    <location>
        <begin position="1"/>
        <end position="23"/>
    </location>
</feature>
<dbReference type="InterPro" id="IPR013509">
    <property type="entry name" value="RNR_lsu_N"/>
</dbReference>
<dbReference type="InterPro" id="IPR013346">
    <property type="entry name" value="NrdE_NrdA_C"/>
</dbReference>
<dbReference type="GO" id="GO:0005971">
    <property type="term" value="C:ribonucleoside-diphosphate reductase complex"/>
    <property type="evidence" value="ECO:0007669"/>
    <property type="project" value="TreeGrafter"/>
</dbReference>
<comment type="function">
    <text evidence="6">Provides the precursors necessary for DNA synthesis. Catalyzes the biosynthesis of deoxyribonucleotides from the corresponding ribonucleotides.</text>
</comment>
<dbReference type="SUPFAM" id="SSF48168">
    <property type="entry name" value="R1 subunit of ribonucleotide reductase, N-terminal domain"/>
    <property type="match status" value="1"/>
</dbReference>
<dbReference type="SUPFAM" id="SSF51998">
    <property type="entry name" value="PFL-like glycyl radical enzymes"/>
    <property type="match status" value="1"/>
</dbReference>
<dbReference type="PANTHER" id="PTHR11573:SF6">
    <property type="entry name" value="RIBONUCLEOSIDE-DIPHOSPHATE REDUCTASE LARGE SUBUNIT"/>
    <property type="match status" value="1"/>
</dbReference>
<keyword evidence="3 6" id="KW-0560">Oxidoreductase</keyword>
<dbReference type="InterPro" id="IPR008926">
    <property type="entry name" value="RNR_R1-su_N"/>
</dbReference>
<comment type="catalytic activity">
    <reaction evidence="5 6">
        <text>a 2'-deoxyribonucleoside 5'-diphosphate + [thioredoxin]-disulfide + H2O = a ribonucleoside 5'-diphosphate + [thioredoxin]-dithiol</text>
        <dbReference type="Rhea" id="RHEA:23252"/>
        <dbReference type="Rhea" id="RHEA-COMP:10698"/>
        <dbReference type="Rhea" id="RHEA-COMP:10700"/>
        <dbReference type="ChEBI" id="CHEBI:15377"/>
        <dbReference type="ChEBI" id="CHEBI:29950"/>
        <dbReference type="ChEBI" id="CHEBI:50058"/>
        <dbReference type="ChEBI" id="CHEBI:57930"/>
        <dbReference type="ChEBI" id="CHEBI:73316"/>
        <dbReference type="EC" id="1.17.4.1"/>
    </reaction>
</comment>
<dbReference type="eggNOG" id="COG0209">
    <property type="taxonomic scope" value="Bacteria"/>
</dbReference>
<evidence type="ECO:0000313" key="9">
    <source>
        <dbReference type="EMBL" id="BAD39307.1"/>
    </source>
</evidence>
<dbReference type="CDD" id="cd01679">
    <property type="entry name" value="RNR_I"/>
    <property type="match status" value="1"/>
</dbReference>
<dbReference type="Gene3D" id="3.20.70.20">
    <property type="match status" value="1"/>
</dbReference>
<dbReference type="GO" id="GO:0004748">
    <property type="term" value="F:ribonucleoside-diphosphate reductase activity, thioredoxin disulfide as acceptor"/>
    <property type="evidence" value="ECO:0007669"/>
    <property type="project" value="UniProtKB-EC"/>
</dbReference>
<keyword evidence="10" id="KW-1185">Reference proteome</keyword>
<evidence type="ECO:0000256" key="1">
    <source>
        <dbReference type="ARBA" id="ARBA00010406"/>
    </source>
</evidence>
<evidence type="ECO:0000256" key="5">
    <source>
        <dbReference type="ARBA" id="ARBA00047754"/>
    </source>
</evidence>
<dbReference type="HOGENOM" id="CLU_000404_3_0_9"/>